<dbReference type="RefSeq" id="XP_070893168.1">
    <property type="nucleotide sequence ID" value="XM_071043656.1"/>
</dbReference>
<evidence type="ECO:0000313" key="2">
    <source>
        <dbReference type="Proteomes" id="UP001610444"/>
    </source>
</evidence>
<proteinExistence type="predicted"/>
<organism evidence="1 2">
    <name type="scientific">Aspergillus pseudodeflectus</name>
    <dbReference type="NCBI Taxonomy" id="176178"/>
    <lineage>
        <taxon>Eukaryota</taxon>
        <taxon>Fungi</taxon>
        <taxon>Dikarya</taxon>
        <taxon>Ascomycota</taxon>
        <taxon>Pezizomycotina</taxon>
        <taxon>Eurotiomycetes</taxon>
        <taxon>Eurotiomycetidae</taxon>
        <taxon>Eurotiales</taxon>
        <taxon>Aspergillaceae</taxon>
        <taxon>Aspergillus</taxon>
        <taxon>Aspergillus subgen. Nidulantes</taxon>
    </lineage>
</organism>
<protein>
    <submittedName>
        <fullName evidence="1">Uncharacterized protein</fullName>
    </submittedName>
</protein>
<dbReference type="EMBL" id="JBFXLR010000082">
    <property type="protein sequence ID" value="KAL2838699.1"/>
    <property type="molecule type" value="Genomic_DNA"/>
</dbReference>
<dbReference type="Proteomes" id="UP001610444">
    <property type="component" value="Unassembled WGS sequence"/>
</dbReference>
<comment type="caution">
    <text evidence="1">The sequence shown here is derived from an EMBL/GenBank/DDBJ whole genome shotgun (WGS) entry which is preliminary data.</text>
</comment>
<dbReference type="GeneID" id="98158820"/>
<gene>
    <name evidence="1" type="ORF">BJX68DRAFT_259167</name>
</gene>
<reference evidence="1 2" key="1">
    <citation type="submission" date="2024-07" db="EMBL/GenBank/DDBJ databases">
        <title>Section-level genome sequencing and comparative genomics of Aspergillus sections Usti and Cavernicolus.</title>
        <authorList>
            <consortium name="Lawrence Berkeley National Laboratory"/>
            <person name="Nybo J.L."/>
            <person name="Vesth T.C."/>
            <person name="Theobald S."/>
            <person name="Frisvad J.C."/>
            <person name="Larsen T.O."/>
            <person name="Kjaerboelling I."/>
            <person name="Rothschild-Mancinelli K."/>
            <person name="Lyhne E.K."/>
            <person name="Kogle M.E."/>
            <person name="Barry K."/>
            <person name="Clum A."/>
            <person name="Na H."/>
            <person name="Ledsgaard L."/>
            <person name="Lin J."/>
            <person name="Lipzen A."/>
            <person name="Kuo A."/>
            <person name="Riley R."/>
            <person name="Mondo S."/>
            <person name="LaButti K."/>
            <person name="Haridas S."/>
            <person name="Pangalinan J."/>
            <person name="Salamov A.A."/>
            <person name="Simmons B.A."/>
            <person name="Magnuson J.K."/>
            <person name="Chen J."/>
            <person name="Drula E."/>
            <person name="Henrissat B."/>
            <person name="Wiebenga A."/>
            <person name="Lubbers R.J."/>
            <person name="Gomes A.C."/>
            <person name="Macurrencykelacurrency M.R."/>
            <person name="Stajich J."/>
            <person name="Grigoriev I.V."/>
            <person name="Mortensen U.H."/>
            <person name="De vries R.P."/>
            <person name="Baker S.E."/>
            <person name="Andersen M.R."/>
        </authorList>
    </citation>
    <scope>NUCLEOTIDE SEQUENCE [LARGE SCALE GENOMIC DNA]</scope>
    <source>
        <strain evidence="1 2">CBS 756.74</strain>
    </source>
</reference>
<accession>A0ABR4JF78</accession>
<name>A0ABR4JF78_9EURO</name>
<keyword evidence="2" id="KW-1185">Reference proteome</keyword>
<sequence length="215" mass="24334">MNSAASTFFANQFKPRLEDKFSKIQDPLSDNEITQFNSWAGLLVETDESLSKQTSSTRSRRRRARYFSRKTYSISAELFVLCSLSYHISTLPLIPPGPFYKQLEDWWKSCPPQPSLSSVTIAICCNLPRQETITQDTAALGVSERPPKRLQERSELIFPGNPASSDGDPYLSFSFMRRHMIDKLPEPFRTGMRMSKMGYADGFSISNVLGLGDPE</sequence>
<evidence type="ECO:0000313" key="1">
    <source>
        <dbReference type="EMBL" id="KAL2838699.1"/>
    </source>
</evidence>